<proteinExistence type="predicted"/>
<dbReference type="AlphaFoldDB" id="A0AAI9XTS0"/>
<sequence>MVVPCTHARARGWHGWLTRKKPRSSVSTRVGDWQESPSLFFVPLGGTAGLSCQARAARQPAFSARRLRGEDGNHGSLELLWAGWAVKCLGSVGFWLHYRTVGVWTLTRELDRSIRSQSNPNSLQ</sequence>
<dbReference type="Proteomes" id="UP001239795">
    <property type="component" value="Unassembled WGS sequence"/>
</dbReference>
<keyword evidence="2" id="KW-1185">Reference proteome</keyword>
<accession>A0AAI9XTS0</accession>
<protein>
    <submittedName>
        <fullName evidence="1">Uncharacterized protein</fullName>
    </submittedName>
</protein>
<gene>
    <name evidence="1" type="ORF">CMEL01_13824</name>
</gene>
<evidence type="ECO:0000313" key="2">
    <source>
        <dbReference type="Proteomes" id="UP001239795"/>
    </source>
</evidence>
<name>A0AAI9XTS0_9PEZI</name>
<dbReference type="EMBL" id="MLGG01000008">
    <property type="protein sequence ID" value="KAK1462713.1"/>
    <property type="molecule type" value="Genomic_DNA"/>
</dbReference>
<evidence type="ECO:0000313" key="1">
    <source>
        <dbReference type="EMBL" id="KAK1462713.1"/>
    </source>
</evidence>
<comment type="caution">
    <text evidence="1">The sequence shown here is derived from an EMBL/GenBank/DDBJ whole genome shotgun (WGS) entry which is preliminary data.</text>
</comment>
<reference evidence="1 2" key="1">
    <citation type="submission" date="2016-10" db="EMBL/GenBank/DDBJ databases">
        <title>The genome sequence of Colletotrichum fioriniae PJ7.</title>
        <authorList>
            <person name="Baroncelli R."/>
        </authorList>
    </citation>
    <scope>NUCLEOTIDE SEQUENCE [LARGE SCALE GENOMIC DNA]</scope>
    <source>
        <strain evidence="1">Col 31</strain>
    </source>
</reference>
<organism evidence="1 2">
    <name type="scientific">Colletotrichum melonis</name>
    <dbReference type="NCBI Taxonomy" id="1209925"/>
    <lineage>
        <taxon>Eukaryota</taxon>
        <taxon>Fungi</taxon>
        <taxon>Dikarya</taxon>
        <taxon>Ascomycota</taxon>
        <taxon>Pezizomycotina</taxon>
        <taxon>Sordariomycetes</taxon>
        <taxon>Hypocreomycetidae</taxon>
        <taxon>Glomerellales</taxon>
        <taxon>Glomerellaceae</taxon>
        <taxon>Colletotrichum</taxon>
        <taxon>Colletotrichum acutatum species complex</taxon>
    </lineage>
</organism>